<keyword evidence="8" id="KW-0131">Cell cycle</keyword>
<dbReference type="GO" id="GO:0006397">
    <property type="term" value="P:mRNA processing"/>
    <property type="evidence" value="ECO:0007669"/>
    <property type="project" value="UniProtKB-KW"/>
</dbReference>
<dbReference type="InterPro" id="IPR053822">
    <property type="entry name" value="SDE2-like_dom"/>
</dbReference>
<feature type="region of interest" description="Disordered" evidence="9">
    <location>
        <begin position="178"/>
        <end position="253"/>
    </location>
</feature>
<evidence type="ECO:0000256" key="6">
    <source>
        <dbReference type="ARBA" id="ARBA00023187"/>
    </source>
</evidence>
<organism evidence="11">
    <name type="scientific">Anopheles funestus</name>
    <name type="common">African malaria mosquito</name>
    <dbReference type="NCBI Taxonomy" id="62324"/>
    <lineage>
        <taxon>Eukaryota</taxon>
        <taxon>Metazoa</taxon>
        <taxon>Ecdysozoa</taxon>
        <taxon>Arthropoda</taxon>
        <taxon>Hexapoda</taxon>
        <taxon>Insecta</taxon>
        <taxon>Pterygota</taxon>
        <taxon>Neoptera</taxon>
        <taxon>Endopterygota</taxon>
        <taxon>Diptera</taxon>
        <taxon>Nematocera</taxon>
        <taxon>Culicoidea</taxon>
        <taxon>Culicidae</taxon>
        <taxon>Anophelinae</taxon>
        <taxon>Anopheles</taxon>
    </lineage>
</organism>
<evidence type="ECO:0000256" key="4">
    <source>
        <dbReference type="ARBA" id="ARBA00022490"/>
    </source>
</evidence>
<keyword evidence="4" id="KW-0963">Cytoplasm</keyword>
<keyword evidence="6" id="KW-0508">mRNA splicing</keyword>
<feature type="compositionally biased region" description="Acidic residues" evidence="9">
    <location>
        <begin position="237"/>
        <end position="246"/>
    </location>
</feature>
<dbReference type="VEuPathDB" id="VectorBase:AFUN2_010455"/>
<evidence type="ECO:0000256" key="9">
    <source>
        <dbReference type="SAM" id="MobiDB-lite"/>
    </source>
</evidence>
<dbReference type="GO" id="GO:0005634">
    <property type="term" value="C:nucleus"/>
    <property type="evidence" value="ECO:0007669"/>
    <property type="project" value="UniProtKB-SubCell"/>
</dbReference>
<evidence type="ECO:0000313" key="11">
    <source>
        <dbReference type="EnsemblMetazoa" id="AFUN001736-PA"/>
    </source>
</evidence>
<name>A0A182R6E0_ANOFN</name>
<dbReference type="Pfam" id="PF22782">
    <property type="entry name" value="SDE2"/>
    <property type="match status" value="1"/>
</dbReference>
<dbReference type="PANTHER" id="PTHR12786:SF1">
    <property type="entry name" value="SPLICING REGULATOR SDE2"/>
    <property type="match status" value="1"/>
</dbReference>
<reference evidence="11" key="1">
    <citation type="submission" date="2020-05" db="UniProtKB">
        <authorList>
            <consortium name="EnsemblMetazoa"/>
        </authorList>
    </citation>
    <scope>IDENTIFICATION</scope>
    <source>
        <strain evidence="11">FUMOZ</strain>
    </source>
</reference>
<keyword evidence="5" id="KW-0507">mRNA processing</keyword>
<dbReference type="PANTHER" id="PTHR12786">
    <property type="entry name" value="SPLICING FACTOR SF3A-RELATED"/>
    <property type="match status" value="1"/>
</dbReference>
<protein>
    <submittedName>
        <fullName evidence="11">Sde2_N_Ubi domain-containing protein</fullName>
    </submittedName>
</protein>
<comment type="similarity">
    <text evidence="3">Belongs to the SDE2 family.</text>
</comment>
<evidence type="ECO:0000256" key="2">
    <source>
        <dbReference type="ARBA" id="ARBA00004496"/>
    </source>
</evidence>
<dbReference type="EnsemblMetazoa" id="AFUN001736-RA">
    <property type="protein sequence ID" value="AFUN001736-PA"/>
    <property type="gene ID" value="AFUN001736"/>
</dbReference>
<feature type="domain" description="SDE2-like" evidence="10">
    <location>
        <begin position="69"/>
        <end position="166"/>
    </location>
</feature>
<evidence type="ECO:0000259" key="10">
    <source>
        <dbReference type="Pfam" id="PF22782"/>
    </source>
</evidence>
<dbReference type="STRING" id="62324.A0A182R6E0"/>
<evidence type="ECO:0000256" key="1">
    <source>
        <dbReference type="ARBA" id="ARBA00004123"/>
    </source>
</evidence>
<proteinExistence type="inferred from homology"/>
<dbReference type="VEuPathDB" id="VectorBase:AFUN001736"/>
<evidence type="ECO:0000256" key="8">
    <source>
        <dbReference type="ARBA" id="ARBA00023306"/>
    </source>
</evidence>
<dbReference type="InterPro" id="IPR051421">
    <property type="entry name" value="RNA_Proc_DNA_Dmg_Regulator"/>
</dbReference>
<keyword evidence="7" id="KW-0539">Nucleus</keyword>
<dbReference type="AlphaFoldDB" id="A0A182R6E0"/>
<dbReference type="GO" id="GO:0005737">
    <property type="term" value="C:cytoplasm"/>
    <property type="evidence" value="ECO:0007669"/>
    <property type="project" value="UniProtKB-SubCell"/>
</dbReference>
<comment type="subcellular location">
    <subcellularLocation>
        <location evidence="2">Cytoplasm</location>
    </subcellularLocation>
    <subcellularLocation>
        <location evidence="1">Nucleus</location>
    </subcellularLocation>
</comment>
<dbReference type="GO" id="GO:0008380">
    <property type="term" value="P:RNA splicing"/>
    <property type="evidence" value="ECO:0007669"/>
    <property type="project" value="UniProtKB-KW"/>
</dbReference>
<evidence type="ECO:0000256" key="3">
    <source>
        <dbReference type="ARBA" id="ARBA00008726"/>
    </source>
</evidence>
<accession>A0A182R6E0</accession>
<evidence type="ECO:0000256" key="7">
    <source>
        <dbReference type="ARBA" id="ARBA00023242"/>
    </source>
</evidence>
<evidence type="ECO:0000256" key="5">
    <source>
        <dbReference type="ARBA" id="ARBA00022664"/>
    </source>
</evidence>
<sequence>MISIVYGGEVLEVAAGSEFAYNIPLAIQRWTGLQPSDYYCTQHGRRVASPDSDSILPDVPLRVWERLAGGKGGFGSMLRAIGAQIEKTTNREACRDLSGRRLRDINEEKRLKAYLEKQQESGDGNERVKAERKISKLLSKPKHEFHDKEYEHARSELVVAADEAIQEGMHKAIALEMEQTEPEPVPSATTSDKEATTSKPMEPTRKRKLPDVNTKLHVKKSAANMWLSPDGLSSSSDTDDDSDSEENGAIVESNFVAIVTKRA</sequence>